<organism evidence="2 3">
    <name type="scientific">Variovorax ureilyticus</name>
    <dbReference type="NCBI Taxonomy" id="1836198"/>
    <lineage>
        <taxon>Bacteria</taxon>
        <taxon>Pseudomonadati</taxon>
        <taxon>Pseudomonadota</taxon>
        <taxon>Betaproteobacteria</taxon>
        <taxon>Burkholderiales</taxon>
        <taxon>Comamonadaceae</taxon>
        <taxon>Variovorax</taxon>
    </lineage>
</organism>
<gene>
    <name evidence="2" type="ORF">WKW77_34535</name>
</gene>
<feature type="compositionally biased region" description="Basic and acidic residues" evidence="1">
    <location>
        <begin position="86"/>
        <end position="100"/>
    </location>
</feature>
<dbReference type="RefSeq" id="WP_340361400.1">
    <property type="nucleotide sequence ID" value="NZ_JBBKZU010000036.1"/>
</dbReference>
<evidence type="ECO:0000313" key="3">
    <source>
        <dbReference type="Proteomes" id="UP001365846"/>
    </source>
</evidence>
<dbReference type="Proteomes" id="UP001365846">
    <property type="component" value="Unassembled WGS sequence"/>
</dbReference>
<evidence type="ECO:0000256" key="1">
    <source>
        <dbReference type="SAM" id="MobiDB-lite"/>
    </source>
</evidence>
<feature type="region of interest" description="Disordered" evidence="1">
    <location>
        <begin position="76"/>
        <end position="112"/>
    </location>
</feature>
<proteinExistence type="predicted"/>
<comment type="caution">
    <text evidence="2">The sequence shown here is derived from an EMBL/GenBank/DDBJ whole genome shotgun (WGS) entry which is preliminary data.</text>
</comment>
<keyword evidence="3" id="KW-1185">Reference proteome</keyword>
<protein>
    <submittedName>
        <fullName evidence="2">Uncharacterized protein</fullName>
    </submittedName>
</protein>
<evidence type="ECO:0000313" key="2">
    <source>
        <dbReference type="EMBL" id="MEJ8816209.1"/>
    </source>
</evidence>
<accession>A0ABU8VRC3</accession>
<sequence length="112" mass="12246">MTPTTPDIRTFLGKLKRSQTSQWVGHLTPSEATSLVQAGAKASPHDLAWMERGLQAGSEDARWLYFSANPALRELLRRGPSPSDDIAPRSRVDHLPRDDSNSPVTSIGPILS</sequence>
<name>A0ABU8VRC3_9BURK</name>
<reference evidence="2 3" key="1">
    <citation type="submission" date="2024-03" db="EMBL/GenBank/DDBJ databases">
        <title>Novel species of the genus Variovorax.</title>
        <authorList>
            <person name="Liu Q."/>
            <person name="Xin Y.-H."/>
        </authorList>
    </citation>
    <scope>NUCLEOTIDE SEQUENCE [LARGE SCALE GENOMIC DNA]</scope>
    <source>
        <strain evidence="2 3">KACC 18899</strain>
    </source>
</reference>
<dbReference type="EMBL" id="JBBKZU010000036">
    <property type="protein sequence ID" value="MEJ8816209.1"/>
    <property type="molecule type" value="Genomic_DNA"/>
</dbReference>